<evidence type="ECO:0000313" key="3">
    <source>
        <dbReference type="Proteomes" id="UP000192445"/>
    </source>
</evidence>
<dbReference type="InterPro" id="IPR006311">
    <property type="entry name" value="TAT_signal"/>
</dbReference>
<dbReference type="RefSeq" id="WP_083193381.1">
    <property type="nucleotide sequence ID" value="NZ_CP020570.1"/>
</dbReference>
<protein>
    <recommendedName>
        <fullName evidence="4">Lipoprotein</fullName>
    </recommendedName>
</protein>
<dbReference type="STRING" id="1935.B1H20_26970"/>
<dbReference type="PROSITE" id="PS51318">
    <property type="entry name" value="TAT"/>
    <property type="match status" value="1"/>
</dbReference>
<gene>
    <name evidence="2" type="ORF">B1H20_26970</name>
</gene>
<dbReference type="EMBL" id="CP020570">
    <property type="protein sequence ID" value="ARF64630.1"/>
    <property type="molecule type" value="Genomic_DNA"/>
</dbReference>
<dbReference type="PROSITE" id="PS51257">
    <property type="entry name" value="PROKAR_LIPOPROTEIN"/>
    <property type="match status" value="1"/>
</dbReference>
<feature type="region of interest" description="Disordered" evidence="1">
    <location>
        <begin position="95"/>
        <end position="133"/>
    </location>
</feature>
<accession>A0A1V0UHS2</accession>
<evidence type="ECO:0000313" key="2">
    <source>
        <dbReference type="EMBL" id="ARF64630.1"/>
    </source>
</evidence>
<reference evidence="2 3" key="1">
    <citation type="submission" date="2017-03" db="EMBL/GenBank/DDBJ databases">
        <title>Complete Genome Sequence of a natural compounds producer, Streptomyces violaceus S21.</title>
        <authorList>
            <person name="Zhong C."/>
            <person name="Zhao Z."/>
            <person name="Fu J."/>
            <person name="Zong G."/>
            <person name="Qin R."/>
            <person name="Cao G."/>
        </authorList>
    </citation>
    <scope>NUCLEOTIDE SEQUENCE [LARGE SCALE GENOMIC DNA]</scope>
    <source>
        <strain evidence="2 3">S21</strain>
    </source>
</reference>
<proteinExistence type="predicted"/>
<sequence>MRRTGTTRRGALTATGALALGAVLTGCGGGGEETGGGGPAHSGARAAAEKTERTLRETAVRDGALLLARYDRVAEAHPATAAGLAPLRAAVAEHGKALAPPRAKDAPKKGGTDGGPPAKDAPSPAPGPVPAAPKAALKELAAAERRRADAHAEALLTAGPELARLLASVAAAAAAHAYLLTGLAEETPA</sequence>
<name>A0A1V0UHS2_STRVN</name>
<evidence type="ECO:0008006" key="4">
    <source>
        <dbReference type="Google" id="ProtNLM"/>
    </source>
</evidence>
<dbReference type="Proteomes" id="UP000192445">
    <property type="component" value="Chromosome"/>
</dbReference>
<feature type="compositionally biased region" description="Basic and acidic residues" evidence="1">
    <location>
        <begin position="95"/>
        <end position="111"/>
    </location>
</feature>
<feature type="compositionally biased region" description="Gly residues" evidence="1">
    <location>
        <begin position="31"/>
        <end position="40"/>
    </location>
</feature>
<evidence type="ECO:0000256" key="1">
    <source>
        <dbReference type="SAM" id="MobiDB-lite"/>
    </source>
</evidence>
<organism evidence="2 3">
    <name type="scientific">Streptomyces violaceoruber</name>
    <dbReference type="NCBI Taxonomy" id="1935"/>
    <lineage>
        <taxon>Bacteria</taxon>
        <taxon>Bacillati</taxon>
        <taxon>Actinomycetota</taxon>
        <taxon>Actinomycetes</taxon>
        <taxon>Kitasatosporales</taxon>
        <taxon>Streptomycetaceae</taxon>
        <taxon>Streptomyces</taxon>
        <taxon>Streptomyces violaceoruber group</taxon>
    </lineage>
</organism>
<dbReference type="AlphaFoldDB" id="A0A1V0UHS2"/>
<dbReference type="KEGG" id="svu:B1H20_26970"/>
<feature type="region of interest" description="Disordered" evidence="1">
    <location>
        <begin position="31"/>
        <end position="54"/>
    </location>
</feature>